<evidence type="ECO:0000256" key="1">
    <source>
        <dbReference type="SAM" id="MobiDB-lite"/>
    </source>
</evidence>
<dbReference type="Gene3D" id="2.120.10.80">
    <property type="entry name" value="Kelch-type beta propeller"/>
    <property type="match status" value="1"/>
</dbReference>
<dbReference type="InterPro" id="IPR057499">
    <property type="entry name" value="Kelch_FKB95"/>
</dbReference>
<feature type="compositionally biased region" description="Polar residues" evidence="1">
    <location>
        <begin position="218"/>
        <end position="229"/>
    </location>
</feature>
<dbReference type="InterPro" id="IPR006652">
    <property type="entry name" value="Kelch_1"/>
</dbReference>
<organism evidence="3 4">
    <name type="scientific">Taxus chinensis</name>
    <name type="common">Chinese yew</name>
    <name type="synonym">Taxus wallichiana var. chinensis</name>
    <dbReference type="NCBI Taxonomy" id="29808"/>
    <lineage>
        <taxon>Eukaryota</taxon>
        <taxon>Viridiplantae</taxon>
        <taxon>Streptophyta</taxon>
        <taxon>Embryophyta</taxon>
        <taxon>Tracheophyta</taxon>
        <taxon>Spermatophyta</taxon>
        <taxon>Pinopsida</taxon>
        <taxon>Pinidae</taxon>
        <taxon>Conifers II</taxon>
        <taxon>Cupressales</taxon>
        <taxon>Taxaceae</taxon>
        <taxon>Taxus</taxon>
    </lineage>
</organism>
<dbReference type="GO" id="GO:0007140">
    <property type="term" value="P:male meiotic nuclear division"/>
    <property type="evidence" value="ECO:0007669"/>
    <property type="project" value="InterPro"/>
</dbReference>
<name>A0AA38F9N7_TAXCH</name>
<dbReference type="AlphaFoldDB" id="A0AA38F9N7"/>
<reference evidence="3 4" key="1">
    <citation type="journal article" date="2021" name="Nat. Plants">
        <title>The Taxus genome provides insights into paclitaxel biosynthesis.</title>
        <authorList>
            <person name="Xiong X."/>
            <person name="Gou J."/>
            <person name="Liao Q."/>
            <person name="Li Y."/>
            <person name="Zhou Q."/>
            <person name="Bi G."/>
            <person name="Li C."/>
            <person name="Du R."/>
            <person name="Wang X."/>
            <person name="Sun T."/>
            <person name="Guo L."/>
            <person name="Liang H."/>
            <person name="Lu P."/>
            <person name="Wu Y."/>
            <person name="Zhang Z."/>
            <person name="Ro D.K."/>
            <person name="Shang Y."/>
            <person name="Huang S."/>
            <person name="Yan J."/>
        </authorList>
    </citation>
    <scope>NUCLEOTIDE SEQUENCE [LARGE SCALE GENOMIC DNA]</scope>
    <source>
        <strain evidence="3">Ta-2019</strain>
    </source>
</reference>
<keyword evidence="4" id="KW-1185">Reference proteome</keyword>
<feature type="domain" description="FKB95-like N-terminal Kelch" evidence="2">
    <location>
        <begin position="267"/>
        <end position="494"/>
    </location>
</feature>
<sequence length="534" mass="59602">MTTFTPPAPKEKAKLATPVLSYPFVVLKPSGVEGDVTLNDINKRIMMPPKRPIQHPVGDYARRPFTASTGFGLSGKAAVALTKIHTKGKGVITIMMTKVIMAAITPRPGKRIRVFSSPSTPTTPDPLSSSQETIDASLLQDADLLEEISSAGLQHNFPAPAHAASDDSLWDGLDRWLTNYDRSCRRPPSPVRFVSYQQATGSTKLPKPTTVLRADLPPTTTTSQEKPATFSADPQISSSWVYLKIIEHDTNQIFYAFNVHTTKSWRFPPLPEGLLNSATVVFHRKLYVIGGSGGDGNPSRKVYMCDPFTSCFTWLELPDMHTARQNAVAAATNGRIFVFGGRQYPHRKDDFFAWAEEFDFSSFQWTAIEIPPPEFSFSLSGLHPLHCAVVFRDQIFIRNDCGGIAYNAISSTWEKIPEDISSKWIKWASGVEMSGMLVTYYKGENGETRLGAYDKKSGTWHPLPNLLSVYHKPEMKFQFLCVNEKLVVYHMGERPQPLTFAVMKVSKCRNPLLRIEIRKTLHYPRPSEDSDLAG</sequence>
<dbReference type="PANTHER" id="PTHR33385">
    <property type="entry name" value="PROTEIN XRI1"/>
    <property type="match status" value="1"/>
</dbReference>
<dbReference type="SUPFAM" id="SSF117281">
    <property type="entry name" value="Kelch motif"/>
    <property type="match status" value="1"/>
</dbReference>
<evidence type="ECO:0000313" key="4">
    <source>
        <dbReference type="Proteomes" id="UP000824469"/>
    </source>
</evidence>
<feature type="region of interest" description="Disordered" evidence="1">
    <location>
        <begin position="202"/>
        <end position="229"/>
    </location>
</feature>
<dbReference type="InterPro" id="IPR015915">
    <property type="entry name" value="Kelch-typ_b-propeller"/>
</dbReference>
<dbReference type="PANTHER" id="PTHR33385:SF18">
    <property type="entry name" value="XRI1-LIKE PROTEIN"/>
    <property type="match status" value="1"/>
</dbReference>
<evidence type="ECO:0000313" key="3">
    <source>
        <dbReference type="EMBL" id="KAH9297594.1"/>
    </source>
</evidence>
<accession>A0AA38F9N7</accession>
<evidence type="ECO:0000259" key="2">
    <source>
        <dbReference type="Pfam" id="PF25210"/>
    </source>
</evidence>
<dbReference type="Pfam" id="PF25210">
    <property type="entry name" value="Kelch_FKB95"/>
    <property type="match status" value="1"/>
</dbReference>
<feature type="non-terminal residue" evidence="3">
    <location>
        <position position="534"/>
    </location>
</feature>
<dbReference type="Proteomes" id="UP000824469">
    <property type="component" value="Unassembled WGS sequence"/>
</dbReference>
<dbReference type="InterPro" id="IPR039933">
    <property type="entry name" value="XRI1"/>
</dbReference>
<protein>
    <recommendedName>
        <fullName evidence="2">FKB95-like N-terminal Kelch domain-containing protein</fullName>
    </recommendedName>
</protein>
<dbReference type="GO" id="GO:0007143">
    <property type="term" value="P:female meiotic nuclear division"/>
    <property type="evidence" value="ECO:0007669"/>
    <property type="project" value="InterPro"/>
</dbReference>
<dbReference type="EMBL" id="JAHRHJ020000010">
    <property type="protein sequence ID" value="KAH9297594.1"/>
    <property type="molecule type" value="Genomic_DNA"/>
</dbReference>
<comment type="caution">
    <text evidence="3">The sequence shown here is derived from an EMBL/GenBank/DDBJ whole genome shotgun (WGS) entry which is preliminary data.</text>
</comment>
<dbReference type="SMART" id="SM00612">
    <property type="entry name" value="Kelch"/>
    <property type="match status" value="1"/>
</dbReference>
<gene>
    <name evidence="3" type="ORF">KI387_029276</name>
</gene>
<proteinExistence type="predicted"/>